<dbReference type="CDD" id="cd06257">
    <property type="entry name" value="DnaJ"/>
    <property type="match status" value="1"/>
</dbReference>
<dbReference type="SMART" id="SM00271">
    <property type="entry name" value="DnaJ"/>
    <property type="match status" value="1"/>
</dbReference>
<dbReference type="PANTHER" id="PTHR44360:SF1">
    <property type="entry name" value="DNAJ HOMOLOG SUBFAMILY B MEMBER 9"/>
    <property type="match status" value="1"/>
</dbReference>
<evidence type="ECO:0000256" key="6">
    <source>
        <dbReference type="SAM" id="SignalP"/>
    </source>
</evidence>
<dbReference type="InterPro" id="IPR001623">
    <property type="entry name" value="DnaJ_domain"/>
</dbReference>
<dbReference type="PRINTS" id="PR00625">
    <property type="entry name" value="JDOMAIN"/>
</dbReference>
<dbReference type="EMBL" id="JAWQEG010005644">
    <property type="protein sequence ID" value="KAK3857275.1"/>
    <property type="molecule type" value="Genomic_DNA"/>
</dbReference>
<proteinExistence type="predicted"/>
<dbReference type="PANTHER" id="PTHR44360">
    <property type="entry name" value="DNAJ HOMOLOG SUBFAMILY B MEMBER 9"/>
    <property type="match status" value="1"/>
</dbReference>
<dbReference type="Proteomes" id="UP001286313">
    <property type="component" value="Unassembled WGS sequence"/>
</dbReference>
<name>A0AAE1BYI2_PETCI</name>
<reference evidence="8" key="1">
    <citation type="submission" date="2023-10" db="EMBL/GenBank/DDBJ databases">
        <title>Genome assemblies of two species of porcelain crab, Petrolisthes cinctipes and Petrolisthes manimaculis (Anomura: Porcellanidae).</title>
        <authorList>
            <person name="Angst P."/>
        </authorList>
    </citation>
    <scope>NUCLEOTIDE SEQUENCE</scope>
    <source>
        <strain evidence="8">PB745_01</strain>
        <tissue evidence="8">Gill</tissue>
    </source>
</reference>
<evidence type="ECO:0000313" key="8">
    <source>
        <dbReference type="EMBL" id="KAK3857275.1"/>
    </source>
</evidence>
<organism evidence="8 9">
    <name type="scientific">Petrolisthes cinctipes</name>
    <name type="common">Flat porcelain crab</name>
    <dbReference type="NCBI Taxonomy" id="88211"/>
    <lineage>
        <taxon>Eukaryota</taxon>
        <taxon>Metazoa</taxon>
        <taxon>Ecdysozoa</taxon>
        <taxon>Arthropoda</taxon>
        <taxon>Crustacea</taxon>
        <taxon>Multicrustacea</taxon>
        <taxon>Malacostraca</taxon>
        <taxon>Eumalacostraca</taxon>
        <taxon>Eucarida</taxon>
        <taxon>Decapoda</taxon>
        <taxon>Pleocyemata</taxon>
        <taxon>Anomura</taxon>
        <taxon>Galatheoidea</taxon>
        <taxon>Porcellanidae</taxon>
        <taxon>Petrolisthes</taxon>
    </lineage>
</organism>
<evidence type="ECO:0000256" key="3">
    <source>
        <dbReference type="ARBA" id="ARBA00041533"/>
    </source>
</evidence>
<dbReference type="GO" id="GO:0005783">
    <property type="term" value="C:endoplasmic reticulum"/>
    <property type="evidence" value="ECO:0007669"/>
    <property type="project" value="TreeGrafter"/>
</dbReference>
<feature type="chain" id="PRO_5041898045" description="DnaJ homolog subfamily B member 9" evidence="6">
    <location>
        <begin position="16"/>
        <end position="66"/>
    </location>
</feature>
<accession>A0AAE1BYI2</accession>
<dbReference type="GO" id="GO:0051087">
    <property type="term" value="F:protein-folding chaperone binding"/>
    <property type="evidence" value="ECO:0007669"/>
    <property type="project" value="TreeGrafter"/>
</dbReference>
<dbReference type="GO" id="GO:0051787">
    <property type="term" value="F:misfolded protein binding"/>
    <property type="evidence" value="ECO:0007669"/>
    <property type="project" value="TreeGrafter"/>
</dbReference>
<comment type="caution">
    <text evidence="8">The sequence shown here is derived from an EMBL/GenBank/DDBJ whole genome shotgun (WGS) entry which is preliminary data.</text>
</comment>
<evidence type="ECO:0000256" key="5">
    <source>
        <dbReference type="ARBA" id="ARBA00046365"/>
    </source>
</evidence>
<evidence type="ECO:0000256" key="4">
    <source>
        <dbReference type="ARBA" id="ARBA00045428"/>
    </source>
</evidence>
<feature type="signal peptide" evidence="6">
    <location>
        <begin position="1"/>
        <end position="15"/>
    </location>
</feature>
<protein>
    <recommendedName>
        <fullName evidence="2">DnaJ homolog subfamily B member 9</fullName>
    </recommendedName>
    <alternativeName>
        <fullName evidence="3">Endoplasmic reticulum DNA J domain-containing protein 4</fullName>
    </alternativeName>
</protein>
<evidence type="ECO:0000256" key="1">
    <source>
        <dbReference type="ARBA" id="ARBA00023186"/>
    </source>
</evidence>
<feature type="domain" description="J" evidence="7">
    <location>
        <begin position="18"/>
        <end position="66"/>
    </location>
</feature>
<dbReference type="PROSITE" id="PS50076">
    <property type="entry name" value="DNAJ_2"/>
    <property type="match status" value="1"/>
</dbReference>
<keyword evidence="1" id="KW-0143">Chaperone</keyword>
<dbReference type="InterPro" id="IPR051948">
    <property type="entry name" value="Hsp70_co-chaperone_J-domain"/>
</dbReference>
<dbReference type="SUPFAM" id="SSF46565">
    <property type="entry name" value="Chaperone J-domain"/>
    <property type="match status" value="1"/>
</dbReference>
<evidence type="ECO:0000313" key="9">
    <source>
        <dbReference type="Proteomes" id="UP001286313"/>
    </source>
</evidence>
<evidence type="ECO:0000259" key="7">
    <source>
        <dbReference type="PROSITE" id="PS50076"/>
    </source>
</evidence>
<comment type="subunit">
    <text evidence="5">Interacts with HSPA5/BiP; interaction is direct. Interacts with ERN1/IRE1 (via the luminal region). Interacts with DERL1.</text>
</comment>
<dbReference type="GO" id="GO:0036503">
    <property type="term" value="P:ERAD pathway"/>
    <property type="evidence" value="ECO:0007669"/>
    <property type="project" value="TreeGrafter"/>
</dbReference>
<gene>
    <name evidence="8" type="ORF">Pcinc_036464</name>
</gene>
<dbReference type="InterPro" id="IPR036869">
    <property type="entry name" value="J_dom_sf"/>
</dbReference>
<keyword evidence="9" id="KW-1185">Reference proteome</keyword>
<evidence type="ECO:0000256" key="2">
    <source>
        <dbReference type="ARBA" id="ARBA00040158"/>
    </source>
</evidence>
<dbReference type="Gene3D" id="1.10.287.110">
    <property type="entry name" value="DnaJ domain"/>
    <property type="match status" value="1"/>
</dbReference>
<dbReference type="AlphaFoldDB" id="A0AAE1BYI2"/>
<keyword evidence="6" id="KW-0732">Signal</keyword>
<comment type="function">
    <text evidence="4">Co-chaperone for Hsp70 protein HSPA5/BiP that acts as a key repressor of the ERN1/IRE1-mediated unfolded protein response (UPR). J domain-containing co-chaperones stimulate the ATPase activity of Hsp70 proteins and are required for efficient substrate recognition by Hsp70 proteins. In the unstressed endoplasmic reticulum, interacts with the luminal region of ERN1/IRE1 and selectively recruits HSPA5/BiP: HSPA5/BiP disrupts the dimerization of the active ERN1/IRE1 luminal region, thereby inactivating ERN1/IRE1. Also involved in endoplasmic reticulum-associated degradation (ERAD) of misfolded proteins. Required for survival of B-cell progenitors and normal antibody production.</text>
</comment>
<sequence length="66" mass="7611">MVCLLTWCCCTTSSATKDYYQTLGVQRSATVQQIKKAYRRLAVRYHPDKNKEEGAEEKFKQISAAY</sequence>
<dbReference type="Pfam" id="PF00226">
    <property type="entry name" value="DnaJ"/>
    <property type="match status" value="1"/>
</dbReference>